<dbReference type="Proteomes" id="UP000014680">
    <property type="component" value="Unassembled WGS sequence"/>
</dbReference>
<keyword evidence="2" id="KW-1185">Reference proteome</keyword>
<dbReference type="KEGG" id="eiv:EIN_173260"/>
<dbReference type="GeneID" id="14883455"/>
<evidence type="ECO:0000313" key="1">
    <source>
        <dbReference type="EMBL" id="ELP84661.1"/>
    </source>
</evidence>
<dbReference type="EMBL" id="KB207112">
    <property type="protein sequence ID" value="ELP84661.1"/>
    <property type="molecule type" value="Genomic_DNA"/>
</dbReference>
<protein>
    <submittedName>
        <fullName evidence="1">Uncharacterized protein</fullName>
    </submittedName>
</protein>
<reference evidence="1 2" key="1">
    <citation type="submission" date="2012-10" db="EMBL/GenBank/DDBJ databases">
        <authorList>
            <person name="Zafar N."/>
            <person name="Inman J."/>
            <person name="Hall N."/>
            <person name="Lorenzi H."/>
            <person name="Caler E."/>
        </authorList>
    </citation>
    <scope>NUCLEOTIDE SEQUENCE [LARGE SCALE GENOMIC DNA]</scope>
    <source>
        <strain evidence="1 2">IP1</strain>
    </source>
</reference>
<dbReference type="AlphaFoldDB" id="A0A0A1TW19"/>
<accession>A0A0A1TW19</accession>
<evidence type="ECO:0000313" key="2">
    <source>
        <dbReference type="Proteomes" id="UP000014680"/>
    </source>
</evidence>
<dbReference type="RefSeq" id="XP_004184007.1">
    <property type="nucleotide sequence ID" value="XM_004183959.1"/>
</dbReference>
<name>A0A0A1TW19_ENTIV</name>
<dbReference type="VEuPathDB" id="AmoebaDB:EIN_173260"/>
<organism evidence="1 2">
    <name type="scientific">Entamoeba invadens IP1</name>
    <dbReference type="NCBI Taxonomy" id="370355"/>
    <lineage>
        <taxon>Eukaryota</taxon>
        <taxon>Amoebozoa</taxon>
        <taxon>Evosea</taxon>
        <taxon>Archamoebae</taxon>
        <taxon>Mastigamoebida</taxon>
        <taxon>Entamoebidae</taxon>
        <taxon>Entamoeba</taxon>
    </lineage>
</organism>
<gene>
    <name evidence="1" type="ORF">EIN_173260</name>
</gene>
<sequence>MFPLLTKYIKNPSIPFEQKNEVIQNVMTKLKPENTKYYLSLIEANSAILGTSEEITPTLKEGLQQLLNDMSDVKNTIESEVLKSSTVPLFLSQCFEIFNMYNTSLSKQCVIPIQELLEPIALPAEVVDKKIRRENLKYKLCSLLQTADPLKLQVLVKELDESQCEEGMDFTIDIDKLDLDTLDRFCQILV</sequence>
<proteinExistence type="predicted"/>